<proteinExistence type="predicted"/>
<organism evidence="2 3">
    <name type="scientific">Hermanssonia centrifuga</name>
    <dbReference type="NCBI Taxonomy" id="98765"/>
    <lineage>
        <taxon>Eukaryota</taxon>
        <taxon>Fungi</taxon>
        <taxon>Dikarya</taxon>
        <taxon>Basidiomycota</taxon>
        <taxon>Agaricomycotina</taxon>
        <taxon>Agaricomycetes</taxon>
        <taxon>Polyporales</taxon>
        <taxon>Meruliaceae</taxon>
        <taxon>Hermanssonia</taxon>
    </lineage>
</organism>
<protein>
    <submittedName>
        <fullName evidence="2">Uncharacterized protein</fullName>
    </submittedName>
</protein>
<dbReference type="EMBL" id="MLYV02001134">
    <property type="protein sequence ID" value="PSR72825.1"/>
    <property type="molecule type" value="Genomic_DNA"/>
</dbReference>
<comment type="caution">
    <text evidence="2">The sequence shown here is derived from an EMBL/GenBank/DDBJ whole genome shotgun (WGS) entry which is preliminary data.</text>
</comment>
<reference evidence="2 3" key="1">
    <citation type="submission" date="2018-02" db="EMBL/GenBank/DDBJ databases">
        <title>Genome sequence of the basidiomycete white-rot fungus Phlebia centrifuga.</title>
        <authorList>
            <person name="Granchi Z."/>
            <person name="Peng M."/>
            <person name="de Vries R.P."/>
            <person name="Hilden K."/>
            <person name="Makela M.R."/>
            <person name="Grigoriev I."/>
            <person name="Riley R."/>
        </authorList>
    </citation>
    <scope>NUCLEOTIDE SEQUENCE [LARGE SCALE GENOMIC DNA]</scope>
    <source>
        <strain evidence="2 3">FBCC195</strain>
    </source>
</reference>
<feature type="region of interest" description="Disordered" evidence="1">
    <location>
        <begin position="1"/>
        <end position="173"/>
    </location>
</feature>
<dbReference type="Proteomes" id="UP000186601">
    <property type="component" value="Unassembled WGS sequence"/>
</dbReference>
<dbReference type="AlphaFoldDB" id="A0A2R6NKB4"/>
<feature type="compositionally biased region" description="Low complexity" evidence="1">
    <location>
        <begin position="94"/>
        <end position="105"/>
    </location>
</feature>
<evidence type="ECO:0000313" key="2">
    <source>
        <dbReference type="EMBL" id="PSR72825.1"/>
    </source>
</evidence>
<gene>
    <name evidence="2" type="ORF">PHLCEN_2v11322</name>
</gene>
<keyword evidence="3" id="KW-1185">Reference proteome</keyword>
<name>A0A2R6NKB4_9APHY</name>
<evidence type="ECO:0000313" key="3">
    <source>
        <dbReference type="Proteomes" id="UP000186601"/>
    </source>
</evidence>
<dbReference type="OrthoDB" id="2123952at2759"/>
<sequence>MEQQTQIGRTYPVDGVSHRDSAPAFAVAESDSPSTSQPASVPANHSHPSSTRSSPRDRHANMMDSRGRMQASAVADGNPRGSAAWHAHNQAQYTRAAAAGGTTPRSGGGRGLQPQQSLPSLKASGLLDSWKPPTDGFGQPMSISKEDERAALMMQHSRSHSASRAAQPLYPTT</sequence>
<evidence type="ECO:0000256" key="1">
    <source>
        <dbReference type="SAM" id="MobiDB-lite"/>
    </source>
</evidence>
<feature type="compositionally biased region" description="Basic and acidic residues" evidence="1">
    <location>
        <begin position="54"/>
        <end position="67"/>
    </location>
</feature>
<accession>A0A2R6NKB4</accession>